<keyword evidence="3" id="KW-1185">Reference proteome</keyword>
<organism evidence="2 3">
    <name type="scientific">Pantoea latae</name>
    <dbReference type="NCBI Taxonomy" id="1964541"/>
    <lineage>
        <taxon>Bacteria</taxon>
        <taxon>Pseudomonadati</taxon>
        <taxon>Pseudomonadota</taxon>
        <taxon>Gammaproteobacteria</taxon>
        <taxon>Enterobacterales</taxon>
        <taxon>Erwiniaceae</taxon>
        <taxon>Pantoea</taxon>
    </lineage>
</organism>
<name>A0A1V9DPF6_9GAMM</name>
<dbReference type="OrthoDB" id="9815328at2"/>
<dbReference type="RefSeq" id="WP_081135485.1">
    <property type="nucleotide sequence ID" value="NZ_MWUE01000004.1"/>
</dbReference>
<evidence type="ECO:0000313" key="3">
    <source>
        <dbReference type="Proteomes" id="UP000192769"/>
    </source>
</evidence>
<reference evidence="2 3" key="1">
    <citation type="submission" date="2017-02" db="EMBL/GenBank/DDBJ databases">
        <title>Whole genome shotgun sequence of Pantoea agglomerans strain AS1 isolated from a cycad, Zamia floridana in Central Florida, USA.</title>
        <authorList>
            <person name="Lata P."/>
            <person name="Govindarajan S."/>
            <person name="Qi F."/>
            <person name="Li J.-L."/>
            <person name="Maurya S.K."/>
            <person name="Sahoo M.K."/>
        </authorList>
    </citation>
    <scope>NUCLEOTIDE SEQUENCE [LARGE SCALE GENOMIC DNA]</scope>
    <source>
        <strain evidence="2 3">AS1</strain>
    </source>
</reference>
<evidence type="ECO:0000313" key="2">
    <source>
        <dbReference type="EMBL" id="OQP35727.1"/>
    </source>
</evidence>
<proteinExistence type="predicted"/>
<evidence type="ECO:0000256" key="1">
    <source>
        <dbReference type="SAM" id="SignalP"/>
    </source>
</evidence>
<dbReference type="AlphaFoldDB" id="A0A1V9DPF6"/>
<keyword evidence="1" id="KW-0732">Signal</keyword>
<sequence>MSKRSLIVMTIAATLLTGCARTAPVHNVDQSLTQRYSDSEMKTAIIEAGLGRKWIMTPVAPGVINGRYAQREFVANIRVTYTAQSYSIQYVSSQNLKASNGKIHANYNRWVNNLDQDIQLRLAAQALK</sequence>
<dbReference type="Proteomes" id="UP000192769">
    <property type="component" value="Unassembled WGS sequence"/>
</dbReference>
<dbReference type="PROSITE" id="PS51257">
    <property type="entry name" value="PROKAR_LIPOPROTEIN"/>
    <property type="match status" value="1"/>
</dbReference>
<accession>A0A1V9DPF6</accession>
<comment type="caution">
    <text evidence="2">The sequence shown here is derived from an EMBL/GenBank/DDBJ whole genome shotgun (WGS) entry which is preliminary data.</text>
</comment>
<feature type="chain" id="PRO_5012732016" description="Lipoprotein" evidence="1">
    <location>
        <begin position="23"/>
        <end position="128"/>
    </location>
</feature>
<protein>
    <recommendedName>
        <fullName evidence="4">Lipoprotein</fullName>
    </recommendedName>
</protein>
<feature type="signal peptide" evidence="1">
    <location>
        <begin position="1"/>
        <end position="22"/>
    </location>
</feature>
<dbReference type="EMBL" id="MWUE01000004">
    <property type="protein sequence ID" value="OQP35727.1"/>
    <property type="molecule type" value="Genomic_DNA"/>
</dbReference>
<gene>
    <name evidence="2" type="ORF">B2J69_01655</name>
</gene>
<evidence type="ECO:0008006" key="4">
    <source>
        <dbReference type="Google" id="ProtNLM"/>
    </source>
</evidence>